<evidence type="ECO:0000313" key="1">
    <source>
        <dbReference type="EMBL" id="GIY82774.1"/>
    </source>
</evidence>
<dbReference type="AlphaFoldDB" id="A0AAV4WM07"/>
<name>A0AAV4WM07_CAEEX</name>
<organism evidence="1 2">
    <name type="scientific">Caerostris extrusa</name>
    <name type="common">Bark spider</name>
    <name type="synonym">Caerostris bankana</name>
    <dbReference type="NCBI Taxonomy" id="172846"/>
    <lineage>
        <taxon>Eukaryota</taxon>
        <taxon>Metazoa</taxon>
        <taxon>Ecdysozoa</taxon>
        <taxon>Arthropoda</taxon>
        <taxon>Chelicerata</taxon>
        <taxon>Arachnida</taxon>
        <taxon>Araneae</taxon>
        <taxon>Araneomorphae</taxon>
        <taxon>Entelegynae</taxon>
        <taxon>Araneoidea</taxon>
        <taxon>Araneidae</taxon>
        <taxon>Caerostris</taxon>
    </lineage>
</organism>
<evidence type="ECO:0000313" key="2">
    <source>
        <dbReference type="Proteomes" id="UP001054945"/>
    </source>
</evidence>
<accession>A0AAV4WM07</accession>
<gene>
    <name evidence="1" type="ORF">CEXT_277081</name>
</gene>
<dbReference type="Proteomes" id="UP001054945">
    <property type="component" value="Unassembled WGS sequence"/>
</dbReference>
<comment type="caution">
    <text evidence="1">The sequence shown here is derived from an EMBL/GenBank/DDBJ whole genome shotgun (WGS) entry which is preliminary data.</text>
</comment>
<dbReference type="EMBL" id="BPLR01016283">
    <property type="protein sequence ID" value="GIY82774.1"/>
    <property type="molecule type" value="Genomic_DNA"/>
</dbReference>
<keyword evidence="2" id="KW-1185">Reference proteome</keyword>
<protein>
    <submittedName>
        <fullName evidence="1">Uncharacterized protein</fullName>
    </submittedName>
</protein>
<reference evidence="1 2" key="1">
    <citation type="submission" date="2021-06" db="EMBL/GenBank/DDBJ databases">
        <title>Caerostris extrusa draft genome.</title>
        <authorList>
            <person name="Kono N."/>
            <person name="Arakawa K."/>
        </authorList>
    </citation>
    <scope>NUCLEOTIDE SEQUENCE [LARGE SCALE GENOMIC DNA]</scope>
</reference>
<sequence>MINYFSFTNFSLTSDKDSPLLTNVNKPRFVFTETFSAKPNFCWWKGQLQMRRFLAKKGKLACIQGWGSYGTEASEAPHLSSICHFCDVTRKLVPAKFVLNASLGIQFRCLKVSAPVGCRWGITILSITLTRHILIGKLRRRRILKTV</sequence>
<proteinExistence type="predicted"/>